<dbReference type="OrthoDB" id="220028at2"/>
<dbReference type="EC" id="3.1.-.-" evidence="10"/>
<evidence type="ECO:0000256" key="1">
    <source>
        <dbReference type="ARBA" id="ARBA00006847"/>
    </source>
</evidence>
<evidence type="ECO:0000256" key="6">
    <source>
        <dbReference type="ARBA" id="ARBA00022806"/>
    </source>
</evidence>
<organism evidence="10 11">
    <name type="scientific">Legionella maceachernii</name>
    <dbReference type="NCBI Taxonomy" id="466"/>
    <lineage>
        <taxon>Bacteria</taxon>
        <taxon>Pseudomonadati</taxon>
        <taxon>Pseudomonadota</taxon>
        <taxon>Gammaproteobacteria</taxon>
        <taxon>Legionellales</taxon>
        <taxon>Legionellaceae</taxon>
        <taxon>Legionella</taxon>
    </lineage>
</organism>
<dbReference type="InterPro" id="IPR038257">
    <property type="entry name" value="CRISPR-assoc_Cas3_HD_sf"/>
</dbReference>
<evidence type="ECO:0000259" key="9">
    <source>
        <dbReference type="PROSITE" id="PS51643"/>
    </source>
</evidence>
<protein>
    <submittedName>
        <fullName evidence="10">CRISPR-associated nuclease/helicase Cas3 subtype I-F/YPEST</fullName>
        <ecNumber evidence="10">3.1.-.-</ecNumber>
    </submittedName>
</protein>
<evidence type="ECO:0000256" key="7">
    <source>
        <dbReference type="ARBA" id="ARBA00022840"/>
    </source>
</evidence>
<evidence type="ECO:0000256" key="3">
    <source>
        <dbReference type="ARBA" id="ARBA00022723"/>
    </source>
</evidence>
<dbReference type="InterPro" id="IPR054712">
    <property type="entry name" value="Cas3-like_dom"/>
</dbReference>
<sequence>MMVIFVSQCEKKALNKTRRVLDIFANRIGDRTWQTVITNEGLNAVKKLLKKTASKNTAVACHWLRSRSRMELVWIIGNRSKFNSQGITPVSTTSRTIVNTQWENDWHYLPLIKSITALAALFHDFGKASMCFQEKLQPDSKNKLLGDPLRHEWVSTLLLNALVDNATDEQWLTRLMNGQMDDCLRNIQIKGQNSPLGNLPPAASLIAWLVVTHHKLPLVSDYGSWRNESAENYSLLLSQLSQEWGYENKSTSTFEERLPQCLKFPYGLPSQSKPWLKQIKKWATRMHSCLPLLNKAMSDGSWRPILLYSRLALMLGDHHYSSCDANKLWRSDMKLFANTYREDGNEHRKGEPKQKLDEHLVGVAESALKITHLLPAFESEPPYAYDIKSLKKKSPPSFLWQDKAVEKIKIWRQKLPVALHSKNYGFFAVNMASTGCGKTFANAKMMRALSEDGERLRYILALGLRTLTLQTGDEYRERIGLDNSELAVLIGSRAVLELHQKNTMMQKQQEYSSYAQFGSESLESLLDDEVVDYECAIPEEGLNTILSQERDRKFLYAPVLVCTIDHMMSLSECKRGGRYILPYLRLMSSDLVIDEIDDFDGEDLIAIGRLIHFAGMLGRKVMISSATIPPDLAQGYFNVYREGWRLFAKTRQVSANIGCAWIDEFNTKVETISDFDTVEAIHHYQSHHNAFIGKRINKLKDAPIKRKAEIISCDCIKEEGGKKIRQDKQLIEGAYFKRIQHAIIGLHLRHCYLDPVTEKMVSFGVVRMANINPCVSLTTYLVMNDWPADFDIRVMAYHSQQVLLVRNEQEKHLDCVLKRNEKRGEVAEVFKNSVIRDHLDRCLAKHMVFILVATPVEEIGRDHDFDWAVVEPSSLRSIIQLSGRVLRHRDKQTNTPNIALMQYNLRALKNTDHVPAYQRPGYEQYNPVDSNYMLATHDITQLIDNEFITSGISAKPRISSKPCLNPKHSFADLEHYSISKLLTRYKTEPIKNLVGPETMQGWLTQCWWLTALPQQLNPFRHGIDQVKLFLIPQNDNLVFVEKDEKGHPHVVENIYNISKLELEEALLSKCWLSVNYKQLIRGYADEQNLSERAVALKYGELSFPNYGGDKRYQYSLQFGLTEAL</sequence>
<keyword evidence="8" id="KW-0051">Antiviral defense</keyword>
<dbReference type="InterPro" id="IPR006483">
    <property type="entry name" value="CRISPR-assoc_Cas3_HD"/>
</dbReference>
<comment type="similarity">
    <text evidence="1">In the N-terminal section; belongs to the CRISPR-associated nuclease Cas3-HD family.</text>
</comment>
<dbReference type="RefSeq" id="WP_058451361.1">
    <property type="nucleotide sequence ID" value="NZ_CAAAIB010000006.1"/>
</dbReference>
<dbReference type="Proteomes" id="UP000054908">
    <property type="component" value="Unassembled WGS sequence"/>
</dbReference>
<evidence type="ECO:0000256" key="8">
    <source>
        <dbReference type="ARBA" id="ARBA00023118"/>
    </source>
</evidence>
<dbReference type="InterPro" id="IPR048823">
    <property type="entry name" value="Cas3_I-F_Cas2"/>
</dbReference>
<feature type="domain" description="HD Cas3-type" evidence="9">
    <location>
        <begin position="102"/>
        <end position="320"/>
    </location>
</feature>
<dbReference type="GO" id="GO:0051607">
    <property type="term" value="P:defense response to virus"/>
    <property type="evidence" value="ECO:0007669"/>
    <property type="project" value="UniProtKB-KW"/>
</dbReference>
<dbReference type="AlphaFoldDB" id="A0A0W0WEA0"/>
<dbReference type="Pfam" id="PF21384">
    <property type="entry name" value="Cas3_I-F_Cas2"/>
    <property type="match status" value="1"/>
</dbReference>
<dbReference type="NCBIfam" id="TIGR02562">
    <property type="entry name" value="cas3_yersinia"/>
    <property type="match status" value="1"/>
</dbReference>
<dbReference type="GO" id="GO:0016787">
    <property type="term" value="F:hydrolase activity"/>
    <property type="evidence" value="ECO:0007669"/>
    <property type="project" value="UniProtKB-KW"/>
</dbReference>
<keyword evidence="6 10" id="KW-0347">Helicase</keyword>
<evidence type="ECO:0000256" key="2">
    <source>
        <dbReference type="ARBA" id="ARBA00009046"/>
    </source>
</evidence>
<keyword evidence="5 10" id="KW-0378">Hydrolase</keyword>
<reference evidence="10 11" key="1">
    <citation type="submission" date="2015-11" db="EMBL/GenBank/DDBJ databases">
        <title>Genomic analysis of 38 Legionella species identifies large and diverse effector repertoires.</title>
        <authorList>
            <person name="Burstein D."/>
            <person name="Amaro F."/>
            <person name="Zusman T."/>
            <person name="Lifshitz Z."/>
            <person name="Cohen O."/>
            <person name="Gilbert J.A."/>
            <person name="Pupko T."/>
            <person name="Shuman H.A."/>
            <person name="Segal G."/>
        </authorList>
    </citation>
    <scope>NUCLEOTIDE SEQUENCE [LARGE SCALE GENOMIC DNA]</scope>
    <source>
        <strain evidence="10 11">PX-1-G2-E2</strain>
    </source>
</reference>
<dbReference type="InterPro" id="IPR027417">
    <property type="entry name" value="P-loop_NTPase"/>
</dbReference>
<dbReference type="InterPro" id="IPR013395">
    <property type="entry name" value="CRISPR-assoc_Cas3_yers"/>
</dbReference>
<dbReference type="STRING" id="466.Lmac_0534"/>
<keyword evidence="11" id="KW-1185">Reference proteome</keyword>
<gene>
    <name evidence="10" type="primary">cas3</name>
    <name evidence="10" type="ORF">Lmac_0534</name>
</gene>
<dbReference type="PATRIC" id="fig|466.6.peg.568"/>
<comment type="caution">
    <text evidence="10">The sequence shown here is derived from an EMBL/GenBank/DDBJ whole genome shotgun (WGS) entry which is preliminary data.</text>
</comment>
<dbReference type="GO" id="GO:0046872">
    <property type="term" value="F:metal ion binding"/>
    <property type="evidence" value="ECO:0007669"/>
    <property type="project" value="UniProtKB-KW"/>
</dbReference>
<dbReference type="Gene3D" id="1.10.3210.30">
    <property type="match status" value="1"/>
</dbReference>
<name>A0A0W0WEA0_9GAMM</name>
<keyword evidence="7" id="KW-0067">ATP-binding</keyword>
<dbReference type="PROSITE" id="PS51643">
    <property type="entry name" value="HD_CAS3"/>
    <property type="match status" value="1"/>
</dbReference>
<dbReference type="EMBL" id="LNYL01000012">
    <property type="protein sequence ID" value="KTD30590.1"/>
    <property type="molecule type" value="Genomic_DNA"/>
</dbReference>
<evidence type="ECO:0000256" key="5">
    <source>
        <dbReference type="ARBA" id="ARBA00022801"/>
    </source>
</evidence>
<keyword evidence="3" id="KW-0479">Metal-binding</keyword>
<keyword evidence="4" id="KW-0547">Nucleotide-binding</keyword>
<dbReference type="GO" id="GO:0004386">
    <property type="term" value="F:helicase activity"/>
    <property type="evidence" value="ECO:0007669"/>
    <property type="project" value="UniProtKB-KW"/>
</dbReference>
<dbReference type="GO" id="GO:0005524">
    <property type="term" value="F:ATP binding"/>
    <property type="evidence" value="ECO:0007669"/>
    <property type="project" value="UniProtKB-KW"/>
</dbReference>
<evidence type="ECO:0000313" key="10">
    <source>
        <dbReference type="EMBL" id="KTD30590.1"/>
    </source>
</evidence>
<proteinExistence type="inferred from homology"/>
<dbReference type="SUPFAM" id="SSF52540">
    <property type="entry name" value="P-loop containing nucleoside triphosphate hydrolases"/>
    <property type="match status" value="1"/>
</dbReference>
<dbReference type="Pfam" id="PF22590">
    <property type="entry name" value="Cas3-like_C_2"/>
    <property type="match status" value="1"/>
</dbReference>
<evidence type="ECO:0000256" key="4">
    <source>
        <dbReference type="ARBA" id="ARBA00022741"/>
    </source>
</evidence>
<accession>A0A0W0WEA0</accession>
<comment type="similarity">
    <text evidence="2">In the central section; belongs to the CRISPR-associated helicase Cas3 family.</text>
</comment>
<evidence type="ECO:0000313" key="11">
    <source>
        <dbReference type="Proteomes" id="UP000054908"/>
    </source>
</evidence>